<dbReference type="InterPro" id="IPR050717">
    <property type="entry name" value="C2H2-ZF_Transcription_Reg"/>
</dbReference>
<dbReference type="GeneTree" id="ENSGT00950000182774"/>
<evidence type="ECO:0000313" key="15">
    <source>
        <dbReference type="Proteomes" id="UP000261560"/>
    </source>
</evidence>
<dbReference type="Proteomes" id="UP000261560">
    <property type="component" value="Unplaced"/>
</dbReference>
<feature type="domain" description="C2H2-type" evidence="13">
    <location>
        <begin position="138"/>
        <end position="165"/>
    </location>
</feature>
<feature type="domain" description="C2H2-type" evidence="13">
    <location>
        <begin position="196"/>
        <end position="223"/>
    </location>
</feature>
<organism evidence="14 15">
    <name type="scientific">Oryzias melastigma</name>
    <name type="common">Marine medaka</name>
    <dbReference type="NCBI Taxonomy" id="30732"/>
    <lineage>
        <taxon>Eukaryota</taxon>
        <taxon>Metazoa</taxon>
        <taxon>Chordata</taxon>
        <taxon>Craniata</taxon>
        <taxon>Vertebrata</taxon>
        <taxon>Euteleostomi</taxon>
        <taxon>Actinopterygii</taxon>
        <taxon>Neopterygii</taxon>
        <taxon>Teleostei</taxon>
        <taxon>Neoteleostei</taxon>
        <taxon>Acanthomorphata</taxon>
        <taxon>Ovalentaria</taxon>
        <taxon>Atherinomorphae</taxon>
        <taxon>Beloniformes</taxon>
        <taxon>Adrianichthyidae</taxon>
        <taxon>Oryziinae</taxon>
        <taxon>Oryzias</taxon>
    </lineage>
</organism>
<evidence type="ECO:0000313" key="14">
    <source>
        <dbReference type="Ensembl" id="ENSOMEP00000031297.1"/>
    </source>
</evidence>
<evidence type="ECO:0000256" key="6">
    <source>
        <dbReference type="ARBA" id="ARBA00022771"/>
    </source>
</evidence>
<keyword evidence="10" id="KW-0804">Transcription</keyword>
<dbReference type="PROSITE" id="PS00028">
    <property type="entry name" value="ZINC_FINGER_C2H2_1"/>
    <property type="match status" value="5"/>
</dbReference>
<evidence type="ECO:0000256" key="12">
    <source>
        <dbReference type="PROSITE-ProRule" id="PRU00042"/>
    </source>
</evidence>
<dbReference type="PROSITE" id="PS50157">
    <property type="entry name" value="ZINC_FINGER_C2H2_2"/>
    <property type="match status" value="5"/>
</dbReference>
<dbReference type="PANTHER" id="PTHR14196">
    <property type="entry name" value="ODD-SKIPPED - RELATED"/>
    <property type="match status" value="1"/>
</dbReference>
<proteinExistence type="inferred from homology"/>
<comment type="similarity">
    <text evidence="3">Belongs to the krueppel C2H2-type zinc-finger protein family.</text>
</comment>
<dbReference type="GO" id="GO:0005634">
    <property type="term" value="C:nucleus"/>
    <property type="evidence" value="ECO:0007669"/>
    <property type="project" value="UniProtKB-SubCell"/>
</dbReference>
<comment type="subcellular location">
    <subcellularLocation>
        <location evidence="2">Nucleus</location>
    </subcellularLocation>
</comment>
<keyword evidence="5" id="KW-0677">Repeat</keyword>
<dbReference type="GO" id="GO:0000977">
    <property type="term" value="F:RNA polymerase II transcription regulatory region sequence-specific DNA binding"/>
    <property type="evidence" value="ECO:0007669"/>
    <property type="project" value="TreeGrafter"/>
</dbReference>
<dbReference type="AlphaFoldDB" id="A0A3B3DMI0"/>
<evidence type="ECO:0000256" key="9">
    <source>
        <dbReference type="ARBA" id="ARBA00023125"/>
    </source>
</evidence>
<reference evidence="14" key="1">
    <citation type="submission" date="2025-08" db="UniProtKB">
        <authorList>
            <consortium name="Ensembl"/>
        </authorList>
    </citation>
    <scope>IDENTIFICATION</scope>
</reference>
<evidence type="ECO:0000256" key="10">
    <source>
        <dbReference type="ARBA" id="ARBA00023163"/>
    </source>
</evidence>
<sequence>MNNIRSFYVSRTFSSYAARNGGWKPSLYAPKLLQLENCNIKQHKFTALVGHFRKLTKNDSGAEAELSSVRGNGSGPEDQKPFECDVCGQKFSRKTHLKIHLTSHAGEKPFSCSVCGKLFSLEYYMKRHLLVHRDEKPFSCSVCGERFTKRGSLKRHRRVHTGEKPYPFSCTSCGQSFNRQSSLKRHSVVHTGEKPFSCSVCSEKFTLERNLQRHMRFHPQETSDGTSAGC</sequence>
<feature type="domain" description="C2H2-type" evidence="13">
    <location>
        <begin position="110"/>
        <end position="137"/>
    </location>
</feature>
<keyword evidence="15" id="KW-1185">Reference proteome</keyword>
<comment type="function">
    <text evidence="1">May be involved in transcriptional regulation.</text>
</comment>
<evidence type="ECO:0000256" key="3">
    <source>
        <dbReference type="ARBA" id="ARBA00006991"/>
    </source>
</evidence>
<dbReference type="Ensembl" id="ENSOMET00000022416.1">
    <property type="protein sequence ID" value="ENSOMEP00000031297.1"/>
    <property type="gene ID" value="ENSOMEG00000016026.1"/>
</dbReference>
<accession>A0A3B3DMI0</accession>
<evidence type="ECO:0000256" key="2">
    <source>
        <dbReference type="ARBA" id="ARBA00004123"/>
    </source>
</evidence>
<dbReference type="SUPFAM" id="SSF57667">
    <property type="entry name" value="beta-beta-alpha zinc fingers"/>
    <property type="match status" value="3"/>
</dbReference>
<dbReference type="InterPro" id="IPR013087">
    <property type="entry name" value="Znf_C2H2_type"/>
</dbReference>
<protein>
    <recommendedName>
        <fullName evidence="13">C2H2-type domain-containing protein</fullName>
    </recommendedName>
</protein>
<evidence type="ECO:0000259" key="13">
    <source>
        <dbReference type="PROSITE" id="PS50157"/>
    </source>
</evidence>
<name>A0A3B3DMI0_ORYME</name>
<keyword evidence="4" id="KW-0479">Metal-binding</keyword>
<keyword evidence="8" id="KW-0805">Transcription regulation</keyword>
<evidence type="ECO:0000256" key="5">
    <source>
        <dbReference type="ARBA" id="ARBA00022737"/>
    </source>
</evidence>
<evidence type="ECO:0000256" key="1">
    <source>
        <dbReference type="ARBA" id="ARBA00003767"/>
    </source>
</evidence>
<keyword evidence="11" id="KW-0539">Nucleus</keyword>
<evidence type="ECO:0000256" key="7">
    <source>
        <dbReference type="ARBA" id="ARBA00022833"/>
    </source>
</evidence>
<dbReference type="SMART" id="SM00355">
    <property type="entry name" value="ZnF_C2H2"/>
    <property type="match status" value="5"/>
</dbReference>
<evidence type="ECO:0000256" key="8">
    <source>
        <dbReference type="ARBA" id="ARBA00023015"/>
    </source>
</evidence>
<evidence type="ECO:0000256" key="4">
    <source>
        <dbReference type="ARBA" id="ARBA00022723"/>
    </source>
</evidence>
<keyword evidence="7" id="KW-0862">Zinc</keyword>
<dbReference type="Gene3D" id="3.30.160.60">
    <property type="entry name" value="Classic Zinc Finger"/>
    <property type="match status" value="5"/>
</dbReference>
<dbReference type="Pfam" id="PF00096">
    <property type="entry name" value="zf-C2H2"/>
    <property type="match status" value="5"/>
</dbReference>
<dbReference type="FunFam" id="3.30.160.60:FF:000671">
    <property type="entry name" value="Zinc finger protein 26"/>
    <property type="match status" value="1"/>
</dbReference>
<dbReference type="PANTHER" id="PTHR14196:SF12">
    <property type="entry name" value="ZINC FINGER PROTEIN 208-LIKE"/>
    <property type="match status" value="1"/>
</dbReference>
<reference evidence="14" key="2">
    <citation type="submission" date="2025-09" db="UniProtKB">
        <authorList>
            <consortium name="Ensembl"/>
        </authorList>
    </citation>
    <scope>IDENTIFICATION</scope>
</reference>
<dbReference type="FunFam" id="3.30.160.60:FF:001666">
    <property type="entry name" value="MDS1 and EVI1 complex locus"/>
    <property type="match status" value="1"/>
</dbReference>
<feature type="domain" description="C2H2-type" evidence="13">
    <location>
        <begin position="82"/>
        <end position="109"/>
    </location>
</feature>
<dbReference type="FunFam" id="3.30.160.60:FF:001450">
    <property type="entry name" value="zinc finger protein 774"/>
    <property type="match status" value="1"/>
</dbReference>
<keyword evidence="9" id="KW-0238">DNA-binding</keyword>
<feature type="domain" description="C2H2-type" evidence="13">
    <location>
        <begin position="168"/>
        <end position="195"/>
    </location>
</feature>
<dbReference type="FunFam" id="3.30.160.60:FF:000264">
    <property type="entry name" value="Zinc finger protein 236"/>
    <property type="match status" value="1"/>
</dbReference>
<dbReference type="GO" id="GO:0000981">
    <property type="term" value="F:DNA-binding transcription factor activity, RNA polymerase II-specific"/>
    <property type="evidence" value="ECO:0007669"/>
    <property type="project" value="TreeGrafter"/>
</dbReference>
<dbReference type="InterPro" id="IPR036236">
    <property type="entry name" value="Znf_C2H2_sf"/>
</dbReference>
<keyword evidence="6 12" id="KW-0863">Zinc-finger</keyword>
<dbReference type="FunFam" id="3.30.160.60:FF:002274">
    <property type="entry name" value="Zinc finger protein 432"/>
    <property type="match status" value="1"/>
</dbReference>
<evidence type="ECO:0000256" key="11">
    <source>
        <dbReference type="ARBA" id="ARBA00023242"/>
    </source>
</evidence>
<dbReference type="GO" id="GO:0008270">
    <property type="term" value="F:zinc ion binding"/>
    <property type="evidence" value="ECO:0007669"/>
    <property type="project" value="UniProtKB-KW"/>
</dbReference>